<evidence type="ECO:0000313" key="1">
    <source>
        <dbReference type="EMBL" id="MBB6032905.1"/>
    </source>
</evidence>
<dbReference type="Proteomes" id="UP000548476">
    <property type="component" value="Unassembled WGS sequence"/>
</dbReference>
<dbReference type="AlphaFoldDB" id="A0A841FBZ8"/>
<gene>
    <name evidence="1" type="ORF">HNR73_000752</name>
</gene>
<proteinExistence type="predicted"/>
<evidence type="ECO:0000313" key="2">
    <source>
        <dbReference type="Proteomes" id="UP000548476"/>
    </source>
</evidence>
<organism evidence="1 2">
    <name type="scientific">Phytomonospora endophytica</name>
    <dbReference type="NCBI Taxonomy" id="714109"/>
    <lineage>
        <taxon>Bacteria</taxon>
        <taxon>Bacillati</taxon>
        <taxon>Actinomycetota</taxon>
        <taxon>Actinomycetes</taxon>
        <taxon>Micromonosporales</taxon>
        <taxon>Micromonosporaceae</taxon>
        <taxon>Phytomonospora</taxon>
    </lineage>
</organism>
<comment type="caution">
    <text evidence="1">The sequence shown here is derived from an EMBL/GenBank/DDBJ whole genome shotgun (WGS) entry which is preliminary data.</text>
</comment>
<keyword evidence="2" id="KW-1185">Reference proteome</keyword>
<sequence length="115" mass="12883">MSWAPRLRDARFLDGDELASPEEVADDFSEWGLRVDGRWARVATTAQPSAYENMRGGEIAVHSADNLKEGRLRLRTLAPDMESFLTPRSSSAPAIRCWASIPPWRSCHPTTGRRS</sequence>
<accession>A0A841FBZ8</accession>
<protein>
    <submittedName>
        <fullName evidence="1">Uncharacterized protein</fullName>
    </submittedName>
</protein>
<dbReference type="EMBL" id="JACHGT010000002">
    <property type="protein sequence ID" value="MBB6032905.1"/>
    <property type="molecule type" value="Genomic_DNA"/>
</dbReference>
<name>A0A841FBZ8_9ACTN</name>
<dbReference type="RefSeq" id="WP_184785835.1">
    <property type="nucleotide sequence ID" value="NZ_BONT01000020.1"/>
</dbReference>
<reference evidence="1 2" key="1">
    <citation type="submission" date="2020-08" db="EMBL/GenBank/DDBJ databases">
        <title>Genomic Encyclopedia of Type Strains, Phase IV (KMG-IV): sequencing the most valuable type-strain genomes for metagenomic binning, comparative biology and taxonomic classification.</title>
        <authorList>
            <person name="Goeker M."/>
        </authorList>
    </citation>
    <scope>NUCLEOTIDE SEQUENCE [LARGE SCALE GENOMIC DNA]</scope>
    <source>
        <strain evidence="1 2">YIM 65646</strain>
    </source>
</reference>